<sequence>MGKWRSGFVFGNPTRLLRSASHFHRFSRFPSPSNISPIFFSKSSFSSKKTTMAERTPHSHSSARRGQSHRGNRSVEGKKIWVKVDHGNKSPQTVNTPQQRQSSPGRKEGDGESLRALRPFDICRSGGVDTVRLKASLLELNREKRKELVRSACMSQCHNLRSGMILLKNHLSHEDQVKIIRTCQKLGIGIGGFYQPSYNDGAKLHLQMMCLGKNWDPEAKYVDVRPVDGAKPPEIPEVFQKLVKGAIQASHDFLLRQNKHINVEDELPNMSPDLCIINFYNENGRLGLHQDRDESPQSIAKGLPVVSFSVGNSAEFLYGVERDVDKAEKVVLESGDVLIFGGKSRMIFHGVSTIQANTTPKLLVEETKLRPGRLNLTFRQY</sequence>
<dbReference type="EMBL" id="CM037017">
    <property type="protein sequence ID" value="KAH7677749.1"/>
    <property type="molecule type" value="Genomic_DNA"/>
</dbReference>
<gene>
    <name evidence="1" type="ORF">IHE45_07G104000</name>
</gene>
<dbReference type="Proteomes" id="UP000827976">
    <property type="component" value="Chromosome 7"/>
</dbReference>
<keyword evidence="1" id="KW-0560">Oxidoreductase</keyword>
<evidence type="ECO:0000313" key="2">
    <source>
        <dbReference type="Proteomes" id="UP000827976"/>
    </source>
</evidence>
<accession>A0ACB7VT57</accession>
<dbReference type="EC" id="1.14.11.33" evidence="1"/>
<organism evidence="1 2">
    <name type="scientific">Dioscorea alata</name>
    <name type="common">Purple yam</name>
    <dbReference type="NCBI Taxonomy" id="55571"/>
    <lineage>
        <taxon>Eukaryota</taxon>
        <taxon>Viridiplantae</taxon>
        <taxon>Streptophyta</taxon>
        <taxon>Embryophyta</taxon>
        <taxon>Tracheophyta</taxon>
        <taxon>Spermatophyta</taxon>
        <taxon>Magnoliopsida</taxon>
        <taxon>Liliopsida</taxon>
        <taxon>Dioscoreales</taxon>
        <taxon>Dioscoreaceae</taxon>
        <taxon>Dioscorea</taxon>
    </lineage>
</organism>
<comment type="caution">
    <text evidence="1">The sequence shown here is derived from an EMBL/GenBank/DDBJ whole genome shotgun (WGS) entry which is preliminary data.</text>
</comment>
<keyword evidence="2" id="KW-1185">Reference proteome</keyword>
<proteinExistence type="predicted"/>
<protein>
    <submittedName>
        <fullName evidence="1">DNA oxidative demethylase protein</fullName>
        <ecNumber evidence="1">1.14.11.33</ecNumber>
    </submittedName>
</protein>
<name>A0ACB7VT57_DIOAL</name>
<evidence type="ECO:0000313" key="1">
    <source>
        <dbReference type="EMBL" id="KAH7677749.1"/>
    </source>
</evidence>
<reference evidence="2" key="1">
    <citation type="journal article" date="2022" name="Nat. Commun.">
        <title>Chromosome evolution and the genetic basis of agronomically important traits in greater yam.</title>
        <authorList>
            <person name="Bredeson J.V."/>
            <person name="Lyons J.B."/>
            <person name="Oniyinde I.O."/>
            <person name="Okereke N.R."/>
            <person name="Kolade O."/>
            <person name="Nnabue I."/>
            <person name="Nwadili C.O."/>
            <person name="Hribova E."/>
            <person name="Parker M."/>
            <person name="Nwogha J."/>
            <person name="Shu S."/>
            <person name="Carlson J."/>
            <person name="Kariba R."/>
            <person name="Muthemba S."/>
            <person name="Knop K."/>
            <person name="Barton G.J."/>
            <person name="Sherwood A.V."/>
            <person name="Lopez-Montes A."/>
            <person name="Asiedu R."/>
            <person name="Jamnadass R."/>
            <person name="Muchugi A."/>
            <person name="Goodstein D."/>
            <person name="Egesi C.N."/>
            <person name="Featherston J."/>
            <person name="Asfaw A."/>
            <person name="Simpson G.G."/>
            <person name="Dolezel J."/>
            <person name="Hendre P.S."/>
            <person name="Van Deynze A."/>
            <person name="Kumar P.L."/>
            <person name="Obidiegwu J.E."/>
            <person name="Bhattacharjee R."/>
            <person name="Rokhsar D.S."/>
        </authorList>
    </citation>
    <scope>NUCLEOTIDE SEQUENCE [LARGE SCALE GENOMIC DNA]</scope>
    <source>
        <strain evidence="2">cv. TDa95/00328</strain>
    </source>
</reference>